<feature type="region of interest" description="Disordered" evidence="1">
    <location>
        <begin position="1"/>
        <end position="38"/>
    </location>
</feature>
<keyword evidence="3" id="KW-1185">Reference proteome</keyword>
<dbReference type="AlphaFoldDB" id="A0A1X6X873"/>
<gene>
    <name evidence="2" type="ORF">FM110_11800</name>
</gene>
<evidence type="ECO:0000313" key="3">
    <source>
        <dbReference type="Proteomes" id="UP000195981"/>
    </source>
</evidence>
<dbReference type="EMBL" id="FWFG01000101">
    <property type="protein sequence ID" value="SLM94737.1"/>
    <property type="molecule type" value="Genomic_DNA"/>
</dbReference>
<protein>
    <submittedName>
        <fullName evidence="2">Uncharacterized protein</fullName>
    </submittedName>
</protein>
<organism evidence="2 3">
    <name type="scientific">Brachybacterium nesterenkovii</name>
    <dbReference type="NCBI Taxonomy" id="47847"/>
    <lineage>
        <taxon>Bacteria</taxon>
        <taxon>Bacillati</taxon>
        <taxon>Actinomycetota</taxon>
        <taxon>Actinomycetes</taxon>
        <taxon>Micrococcales</taxon>
        <taxon>Dermabacteraceae</taxon>
        <taxon>Brachybacterium</taxon>
    </lineage>
</organism>
<evidence type="ECO:0000256" key="1">
    <source>
        <dbReference type="SAM" id="MobiDB-lite"/>
    </source>
</evidence>
<dbReference type="Proteomes" id="UP000195981">
    <property type="component" value="Unassembled WGS sequence"/>
</dbReference>
<proteinExistence type="predicted"/>
<sequence length="38" mass="3862">MPGLHAITPSPATSTRASGDVWATRRARSSPRASAALG</sequence>
<name>A0A1X6X873_9MICO</name>
<accession>A0A1X6X873</accession>
<evidence type="ECO:0000313" key="2">
    <source>
        <dbReference type="EMBL" id="SLM94737.1"/>
    </source>
</evidence>
<reference evidence="2 3" key="1">
    <citation type="submission" date="2017-02" db="EMBL/GenBank/DDBJ databases">
        <authorList>
            <person name="Peterson S.W."/>
        </authorList>
    </citation>
    <scope>NUCLEOTIDE SEQUENCE [LARGE SCALE GENOMIC DNA]</scope>
    <source>
        <strain evidence="2 3">CIP104813</strain>
    </source>
</reference>